<dbReference type="InterPro" id="IPR011659">
    <property type="entry name" value="WD40"/>
</dbReference>
<dbReference type="GO" id="GO:0008236">
    <property type="term" value="F:serine-type peptidase activity"/>
    <property type="evidence" value="ECO:0007669"/>
    <property type="project" value="InterPro"/>
</dbReference>
<dbReference type="InterPro" id="IPR053536">
    <property type="entry name" value="Lasso_peptide_isopeptidase"/>
</dbReference>
<accession>A0A5B8CJF7</accession>
<feature type="domain" description="Peptidase S9 prolyl oligopeptidase catalytic" evidence="2">
    <location>
        <begin position="449"/>
        <end position="655"/>
    </location>
</feature>
<dbReference type="KEGG" id="sufl:FIL70_06040"/>
<proteinExistence type="predicted"/>
<name>A0A5B8CJF7_SPHSA</name>
<feature type="signal peptide" evidence="1">
    <location>
        <begin position="1"/>
        <end position="19"/>
    </location>
</feature>
<reference evidence="3 4" key="1">
    <citation type="submission" date="2019-06" db="EMBL/GenBank/DDBJ databases">
        <title>Genome organization and adaptive potential of archetypical organophosphate degarding Sphingobium fuliginis ATCC 27551.</title>
        <authorList>
            <person name="Sarwar A."/>
            <person name="Parthasarathy S."/>
            <person name="Singh C."/>
            <person name="Siddavattam D."/>
        </authorList>
    </citation>
    <scope>NUCLEOTIDE SEQUENCE [LARGE SCALE GENOMIC DNA]</scope>
    <source>
        <strain evidence="3 4">ATCC 27551</strain>
    </source>
</reference>
<evidence type="ECO:0000313" key="4">
    <source>
        <dbReference type="Proteomes" id="UP000311469"/>
    </source>
</evidence>
<dbReference type="AlphaFoldDB" id="A0A5B8CJF7"/>
<dbReference type="InterPro" id="IPR001375">
    <property type="entry name" value="Peptidase_S9_cat"/>
</dbReference>
<evidence type="ECO:0000256" key="1">
    <source>
        <dbReference type="SAM" id="SignalP"/>
    </source>
</evidence>
<evidence type="ECO:0000313" key="3">
    <source>
        <dbReference type="EMBL" id="QDC36851.1"/>
    </source>
</evidence>
<keyword evidence="1" id="KW-0732">Signal</keyword>
<dbReference type="Pfam" id="PF00326">
    <property type="entry name" value="Peptidase_S9"/>
    <property type="match status" value="1"/>
</dbReference>
<dbReference type="InterPro" id="IPR029058">
    <property type="entry name" value="AB_hydrolase_fold"/>
</dbReference>
<dbReference type="NCBIfam" id="NF033523">
    <property type="entry name" value="lasso_peptidase"/>
    <property type="match status" value="1"/>
</dbReference>
<evidence type="ECO:0000259" key="2">
    <source>
        <dbReference type="Pfam" id="PF00326"/>
    </source>
</evidence>
<dbReference type="Gene3D" id="3.40.50.1820">
    <property type="entry name" value="alpha/beta hydrolase"/>
    <property type="match status" value="1"/>
</dbReference>
<gene>
    <name evidence="3" type="ORF">FIL70_06040</name>
</gene>
<sequence length="694" mass="76812">MLISLVLSISGAGAAAVPAAPASQNCASLLQPDAQAGSPRPISDHDLIETLDLGPNAAMESGSFFTLSPDNRRVAVGVRRASVAGDSYCTGITLVDRDGNSTLIDSGPGVAFFRFEDFYGTNGFPSGITQLITPRWSGDGKRLAYLKFVDGRLQLRLWDEQLHARTIGADPQDIVDFRFSRDGSMIIYKVRDGSAQATALRRESRSGLHYDDRYFPFASAWPFPGGRPAYFYKAVRITDGDIRAASDEEKALLTAPIEESQTTKGVHATTVRDDKGFDHIAAGPAGKESRCESSACTEVEGAPWFSSKGAMRYVRREGWAKNEMAIYEWKVGSAEPRRVYATSDLLIDCKPIDDDVLCGREGSTHPRYLSRIDLRTAKSVPLFDPNPTFGMLKLGKVERQLWRNDQGIECFGDLVYPPDYQPGRRYPLIVVQYESRGFLRGGTGDEYPVQLFARAGYLVLNVQRPRSPLYGQGLSSIERQRRQNDGFMERRSILSAIETKVRQLVDAGVADPERIGITGLSDGSTTVQYAALHSSLFKAAVVSGCCWEPSQTWVLGPSLQRHYESLGWPASPEGKPQMWGDISLARNASRVAFPILMQAADGEYLVALETVRALRAAKHPIDLYVFPDEVHIKRHPAHRAGIYKRNLRWFDFWLRGKRPTPSDDDAPEVDRWAELRRAAQEQAAAVGEKRPVGS</sequence>
<organism evidence="3 4">
    <name type="scientific">Sphingobium fuliginis ATCC 27551</name>
    <dbReference type="NCBI Taxonomy" id="1208342"/>
    <lineage>
        <taxon>Bacteria</taxon>
        <taxon>Pseudomonadati</taxon>
        <taxon>Pseudomonadota</taxon>
        <taxon>Alphaproteobacteria</taxon>
        <taxon>Sphingomonadales</taxon>
        <taxon>Sphingomonadaceae</taxon>
        <taxon>Sphingobium</taxon>
    </lineage>
</organism>
<protein>
    <submittedName>
        <fullName evidence="3">Atxe2 family lasso peptide isopeptidase</fullName>
    </submittedName>
</protein>
<dbReference type="GO" id="GO:0006508">
    <property type="term" value="P:proteolysis"/>
    <property type="evidence" value="ECO:0007669"/>
    <property type="project" value="InterPro"/>
</dbReference>
<dbReference type="EMBL" id="CP041016">
    <property type="protein sequence ID" value="QDC36851.1"/>
    <property type="molecule type" value="Genomic_DNA"/>
</dbReference>
<dbReference type="SUPFAM" id="SSF82171">
    <property type="entry name" value="DPP6 N-terminal domain-like"/>
    <property type="match status" value="1"/>
</dbReference>
<dbReference type="RefSeq" id="WP_140041838.1">
    <property type="nucleotide sequence ID" value="NZ_CP041016.1"/>
</dbReference>
<dbReference type="SUPFAM" id="SSF53474">
    <property type="entry name" value="alpha/beta-Hydrolases"/>
    <property type="match status" value="1"/>
</dbReference>
<dbReference type="Proteomes" id="UP000311469">
    <property type="component" value="Chromosome cSF1"/>
</dbReference>
<dbReference type="InterPro" id="IPR011042">
    <property type="entry name" value="6-blade_b-propeller_TolB-like"/>
</dbReference>
<feature type="chain" id="PRO_5022969850" evidence="1">
    <location>
        <begin position="20"/>
        <end position="694"/>
    </location>
</feature>
<dbReference type="Pfam" id="PF07676">
    <property type="entry name" value="PD40"/>
    <property type="match status" value="1"/>
</dbReference>
<dbReference type="Gene3D" id="2.120.10.30">
    <property type="entry name" value="TolB, C-terminal domain"/>
    <property type="match status" value="1"/>
</dbReference>